<feature type="compositionally biased region" description="Low complexity" evidence="4">
    <location>
        <begin position="271"/>
        <end position="280"/>
    </location>
</feature>
<dbReference type="EMBL" id="JAKWFO010000005">
    <property type="protein sequence ID" value="KAI9635287.1"/>
    <property type="molecule type" value="Genomic_DNA"/>
</dbReference>
<evidence type="ECO:0000256" key="4">
    <source>
        <dbReference type="SAM" id="MobiDB-lite"/>
    </source>
</evidence>
<evidence type="ECO:0000256" key="2">
    <source>
        <dbReference type="ARBA" id="ARBA00022490"/>
    </source>
</evidence>
<proteinExistence type="predicted"/>
<name>A0AA38H7C8_9TREE</name>
<evidence type="ECO:0000256" key="1">
    <source>
        <dbReference type="ARBA" id="ARBA00004267"/>
    </source>
</evidence>
<protein>
    <recommendedName>
        <fullName evidence="5">Cep57 centrosome microtubule-binding domain-containing protein</fullName>
    </recommendedName>
</protein>
<feature type="compositionally biased region" description="Polar residues" evidence="4">
    <location>
        <begin position="328"/>
        <end position="337"/>
    </location>
</feature>
<keyword evidence="7" id="KW-1185">Reference proteome</keyword>
<dbReference type="AlphaFoldDB" id="A0AA38H7C8"/>
<keyword evidence="2" id="KW-0963">Cytoplasm</keyword>
<accession>A0AA38H7C8</accession>
<feature type="region of interest" description="Disordered" evidence="4">
    <location>
        <begin position="550"/>
        <end position="686"/>
    </location>
</feature>
<reference evidence="6" key="1">
    <citation type="journal article" date="2022" name="G3 (Bethesda)">
        <title>High quality genome of the basidiomycete yeast Dioszegia hungarica PDD-24b-2 isolated from cloud water.</title>
        <authorList>
            <person name="Jarrige D."/>
            <person name="Haridas S."/>
            <person name="Bleykasten-Grosshans C."/>
            <person name="Joly M."/>
            <person name="Nadalig T."/>
            <person name="Sancelme M."/>
            <person name="Vuilleumier S."/>
            <person name="Grigoriev I.V."/>
            <person name="Amato P."/>
            <person name="Bringel F."/>
        </authorList>
    </citation>
    <scope>NUCLEOTIDE SEQUENCE</scope>
    <source>
        <strain evidence="6">PDD-24b-2</strain>
    </source>
</reference>
<gene>
    <name evidence="6" type="ORF">MKK02DRAFT_43969</name>
</gene>
<feature type="region of interest" description="Disordered" evidence="4">
    <location>
        <begin position="195"/>
        <end position="286"/>
    </location>
</feature>
<feature type="compositionally biased region" description="Polar residues" evidence="4">
    <location>
        <begin position="252"/>
        <end position="262"/>
    </location>
</feature>
<feature type="region of interest" description="Disordered" evidence="4">
    <location>
        <begin position="23"/>
        <end position="60"/>
    </location>
</feature>
<dbReference type="PANTHER" id="PTHR19336:SF9">
    <property type="entry name" value="SPINDLE POLE BODY PROTEIN PPC89"/>
    <property type="match status" value="1"/>
</dbReference>
<dbReference type="RefSeq" id="XP_052945064.1">
    <property type="nucleotide sequence ID" value="XM_053092705.1"/>
</dbReference>
<comment type="caution">
    <text evidence="6">The sequence shown here is derived from an EMBL/GenBank/DDBJ whole genome shotgun (WGS) entry which is preliminary data.</text>
</comment>
<dbReference type="GO" id="GO:0005815">
    <property type="term" value="C:microtubule organizing center"/>
    <property type="evidence" value="ECO:0007669"/>
    <property type="project" value="UniProtKB-SubCell"/>
</dbReference>
<feature type="compositionally biased region" description="Polar residues" evidence="4">
    <location>
        <begin position="353"/>
        <end position="367"/>
    </location>
</feature>
<feature type="compositionally biased region" description="Basic residues" evidence="4">
    <location>
        <begin position="658"/>
        <end position="669"/>
    </location>
</feature>
<evidence type="ECO:0000256" key="3">
    <source>
        <dbReference type="ARBA" id="ARBA00023212"/>
    </source>
</evidence>
<feature type="region of interest" description="Disordered" evidence="4">
    <location>
        <begin position="305"/>
        <end position="387"/>
    </location>
</feature>
<sequence>MSRLPPITSSAFDLERRRLESTIDQDLSTISLSSIGSASGSGASGHGPIDGQLVDIGEDEGDRTFLSGSGTNMDNTLEYPRGFGQSLVHDKRQHDDWFNHPPARSPEPDADVHAHAFAQGPTGTPRAAAHNRRLERNASGLSVPSIGESPASTAGHHVSAVSLADGVFRRKGGAWSDDGSEFDPERSLGRLVGELGKVMGSGSGGRISPRPTSPFSAHHHSLSPPRSPSPLPTFTSKSQPTAQGRQRRPHSQDLNLSYTLSRANPLPSPPDSGGSRSGSGDQTTITNPYAASTFTKAALELQEDIEGRKASGTRGLVRPGQPARRALSDSTAHNIQQGAVPAAQGKGKARRVSTLQGQQEPRRTSSAPAGRRGDTSADVTGMTGLMATPAKGGAYEVLGKNGEVGGDAGASIPQTLATLHARLRGLETENSIARRRVRELEGELERAKGEVEDAKRSGGDRLREAMGQKSALEDLVKSLRTHLTRLTSDLEESKHLVHQFQTSQPALTSPPSPPRPGTASELAALRREIERLTREVSRLGGVVERGLETRRAARGEGTGREARVEDAEDEGDRTKFHSVPARSQATQLPKGNHEPRLPSKLRQGLHASASSNPTLMPPSTGPPTRTQPPTIPRAPPTPPSEDEAHPAPRRSASSSSRPMRHHGDRSKSRRGAEPRQEGPESPFPSIRAEDEAEFFAQMEEHAAQTATAPRSRTSSGEKRHVELPEEILRFGRGEVPPQTVLSRVIRELEDDFAHYKAIYCELADQYKLLDAASAAAKRHVLADHLKEVIDTLEQKADQISSLYDLLNFQDRPDTRGGPSGTTRKVSKSVADVMRMVKETLGEEGVERLKREGVVPLASRRRGGVV</sequence>
<evidence type="ECO:0000313" key="7">
    <source>
        <dbReference type="Proteomes" id="UP001164286"/>
    </source>
</evidence>
<organism evidence="6 7">
    <name type="scientific">Dioszegia hungarica</name>
    <dbReference type="NCBI Taxonomy" id="4972"/>
    <lineage>
        <taxon>Eukaryota</taxon>
        <taxon>Fungi</taxon>
        <taxon>Dikarya</taxon>
        <taxon>Basidiomycota</taxon>
        <taxon>Agaricomycotina</taxon>
        <taxon>Tremellomycetes</taxon>
        <taxon>Tremellales</taxon>
        <taxon>Bulleribasidiaceae</taxon>
        <taxon>Dioszegia</taxon>
    </lineage>
</organism>
<feature type="region of interest" description="Disordered" evidence="4">
    <location>
        <begin position="449"/>
        <end position="468"/>
    </location>
</feature>
<dbReference type="PANTHER" id="PTHR19336">
    <property type="entry name" value="UNCHARACTERIZED DUF1167"/>
    <property type="match status" value="1"/>
</dbReference>
<dbReference type="InterPro" id="IPR051756">
    <property type="entry name" value="Centrosomal_MT-associated"/>
</dbReference>
<evidence type="ECO:0000313" key="6">
    <source>
        <dbReference type="EMBL" id="KAI9635287.1"/>
    </source>
</evidence>
<dbReference type="Gene3D" id="1.10.287.1490">
    <property type="match status" value="1"/>
</dbReference>
<feature type="compositionally biased region" description="Low complexity" evidence="4">
    <location>
        <begin position="27"/>
        <end position="41"/>
    </location>
</feature>
<dbReference type="Pfam" id="PF06657">
    <property type="entry name" value="Cep57_MT_bd"/>
    <property type="match status" value="1"/>
</dbReference>
<dbReference type="Proteomes" id="UP001164286">
    <property type="component" value="Unassembled WGS sequence"/>
</dbReference>
<dbReference type="GO" id="GO:0008017">
    <property type="term" value="F:microtubule binding"/>
    <property type="evidence" value="ECO:0007669"/>
    <property type="project" value="InterPro"/>
</dbReference>
<evidence type="ECO:0000259" key="5">
    <source>
        <dbReference type="Pfam" id="PF06657"/>
    </source>
</evidence>
<dbReference type="GeneID" id="77731910"/>
<keyword evidence="3" id="KW-0206">Cytoskeleton</keyword>
<feature type="domain" description="Cep57 centrosome microtubule-binding" evidence="5">
    <location>
        <begin position="734"/>
        <end position="805"/>
    </location>
</feature>
<dbReference type="InterPro" id="IPR024957">
    <property type="entry name" value="Cep57_MT-bd_dom"/>
</dbReference>
<feature type="compositionally biased region" description="Polar residues" evidence="4">
    <location>
        <begin position="233"/>
        <end position="244"/>
    </location>
</feature>
<feature type="compositionally biased region" description="Basic and acidic residues" evidence="4">
    <location>
        <begin position="550"/>
        <end position="565"/>
    </location>
</feature>
<comment type="subcellular location">
    <subcellularLocation>
        <location evidence="1">Cytoplasm</location>
        <location evidence="1">Cytoskeleton</location>
        <location evidence="1">Microtubule organizing center</location>
    </subcellularLocation>
</comment>
<feature type="region of interest" description="Disordered" evidence="4">
    <location>
        <begin position="497"/>
        <end position="520"/>
    </location>
</feature>
<feature type="compositionally biased region" description="Pro residues" evidence="4">
    <location>
        <begin position="615"/>
        <end position="639"/>
    </location>
</feature>
<feature type="compositionally biased region" description="Low complexity" evidence="4">
    <location>
        <begin position="206"/>
        <end position="216"/>
    </location>
</feature>